<evidence type="ECO:0000313" key="2">
    <source>
        <dbReference type="EMBL" id="OMP10341.1"/>
    </source>
</evidence>
<proteinExistence type="predicted"/>
<sequence length="29" mass="3293">MEEDTNGSNEIDDQPTKAGHGSHRYFPLF</sequence>
<feature type="compositionally biased region" description="Acidic residues" evidence="1">
    <location>
        <begin position="1"/>
        <end position="13"/>
    </location>
</feature>
<protein>
    <submittedName>
        <fullName evidence="2">Uncharacterized protein</fullName>
    </submittedName>
</protein>
<accession>A0A1R3KTB4</accession>
<dbReference type="AlphaFoldDB" id="A0A1R3KTB4"/>
<evidence type="ECO:0000256" key="1">
    <source>
        <dbReference type="SAM" id="MobiDB-lite"/>
    </source>
</evidence>
<dbReference type="EMBL" id="AWUE01011905">
    <property type="protein sequence ID" value="OMP10341.1"/>
    <property type="molecule type" value="Genomic_DNA"/>
</dbReference>
<comment type="caution">
    <text evidence="2">The sequence shown here is derived from an EMBL/GenBank/DDBJ whole genome shotgun (WGS) entry which is preliminary data.</text>
</comment>
<gene>
    <name evidence="2" type="ORF">COLO4_04593</name>
</gene>
<evidence type="ECO:0000313" key="3">
    <source>
        <dbReference type="Proteomes" id="UP000187203"/>
    </source>
</evidence>
<dbReference type="Proteomes" id="UP000187203">
    <property type="component" value="Unassembled WGS sequence"/>
</dbReference>
<reference evidence="3" key="1">
    <citation type="submission" date="2013-09" db="EMBL/GenBank/DDBJ databases">
        <title>Corchorus olitorius genome sequencing.</title>
        <authorList>
            <person name="Alam M."/>
            <person name="Haque M.S."/>
            <person name="Islam M.S."/>
            <person name="Emdad E.M."/>
            <person name="Islam M.M."/>
            <person name="Ahmed B."/>
            <person name="Halim A."/>
            <person name="Hossen Q.M.M."/>
            <person name="Hossain M.Z."/>
            <person name="Ahmed R."/>
            <person name="Khan M.M."/>
            <person name="Islam R."/>
            <person name="Rashid M.M."/>
            <person name="Khan S.A."/>
            <person name="Rahman M.S."/>
            <person name="Alam M."/>
            <person name="Yahiya A.S."/>
            <person name="Khan M.S."/>
            <person name="Azam M.S."/>
            <person name="Haque T."/>
            <person name="Lashkar M.Z.H."/>
            <person name="Akhand A.I."/>
            <person name="Morshed G."/>
            <person name="Roy S."/>
            <person name="Uddin K.S."/>
            <person name="Rabeya T."/>
            <person name="Hossain A.S."/>
            <person name="Chowdhury A."/>
            <person name="Snigdha A.R."/>
            <person name="Mortoza M.S."/>
            <person name="Matin S.A."/>
            <person name="Hoque S.M.E."/>
            <person name="Islam M.K."/>
            <person name="Roy D.K."/>
            <person name="Haider R."/>
            <person name="Moosa M.M."/>
            <person name="Elias S.M."/>
            <person name="Hasan A.M."/>
            <person name="Jahan S."/>
            <person name="Shafiuddin M."/>
            <person name="Mahmood N."/>
            <person name="Shommy N.S."/>
        </authorList>
    </citation>
    <scope>NUCLEOTIDE SEQUENCE [LARGE SCALE GENOMIC DNA]</scope>
    <source>
        <strain evidence="3">cv. O-4</strain>
    </source>
</reference>
<name>A0A1R3KTB4_9ROSI</name>
<organism evidence="2 3">
    <name type="scientific">Corchorus olitorius</name>
    <dbReference type="NCBI Taxonomy" id="93759"/>
    <lineage>
        <taxon>Eukaryota</taxon>
        <taxon>Viridiplantae</taxon>
        <taxon>Streptophyta</taxon>
        <taxon>Embryophyta</taxon>
        <taxon>Tracheophyta</taxon>
        <taxon>Spermatophyta</taxon>
        <taxon>Magnoliopsida</taxon>
        <taxon>eudicotyledons</taxon>
        <taxon>Gunneridae</taxon>
        <taxon>Pentapetalae</taxon>
        <taxon>rosids</taxon>
        <taxon>malvids</taxon>
        <taxon>Malvales</taxon>
        <taxon>Malvaceae</taxon>
        <taxon>Grewioideae</taxon>
        <taxon>Apeibeae</taxon>
        <taxon>Corchorus</taxon>
    </lineage>
</organism>
<feature type="region of interest" description="Disordered" evidence="1">
    <location>
        <begin position="1"/>
        <end position="29"/>
    </location>
</feature>
<keyword evidence="3" id="KW-1185">Reference proteome</keyword>